<evidence type="ECO:0000256" key="4">
    <source>
        <dbReference type="ARBA" id="ARBA00022989"/>
    </source>
</evidence>
<keyword evidence="9" id="KW-1185">Reference proteome</keyword>
<feature type="transmembrane region" description="Helical" evidence="6">
    <location>
        <begin position="106"/>
        <end position="123"/>
    </location>
</feature>
<dbReference type="InterPro" id="IPR000917">
    <property type="entry name" value="Sulfatase_N"/>
</dbReference>
<reference evidence="8 9" key="1">
    <citation type="submission" date="2024-02" db="EMBL/GenBank/DDBJ databases">
        <title>A Gaetbulibacter species isolated from tidal flats and genomic insights of their niches.</title>
        <authorList>
            <person name="Ye Y."/>
        </authorList>
    </citation>
    <scope>NUCLEOTIDE SEQUENCE [LARGE SCALE GENOMIC DNA]</scope>
    <source>
        <strain evidence="8 9">KEM-8</strain>
    </source>
</reference>
<dbReference type="InterPro" id="IPR012160">
    <property type="entry name" value="LtaS-like"/>
</dbReference>
<evidence type="ECO:0000256" key="6">
    <source>
        <dbReference type="SAM" id="Phobius"/>
    </source>
</evidence>
<evidence type="ECO:0000313" key="9">
    <source>
        <dbReference type="Proteomes" id="UP001610104"/>
    </source>
</evidence>
<evidence type="ECO:0000313" key="8">
    <source>
        <dbReference type="EMBL" id="MFH6768260.1"/>
    </source>
</evidence>
<keyword evidence="3 6" id="KW-0812">Transmembrane</keyword>
<dbReference type="PANTHER" id="PTHR47371">
    <property type="entry name" value="LIPOTEICHOIC ACID SYNTHASE"/>
    <property type="match status" value="1"/>
</dbReference>
<protein>
    <submittedName>
        <fullName evidence="8">Sulfatase-like hydrolase/transferase</fullName>
    </submittedName>
</protein>
<feature type="transmembrane region" description="Helical" evidence="6">
    <location>
        <begin position="66"/>
        <end position="85"/>
    </location>
</feature>
<dbReference type="PANTHER" id="PTHR47371:SF3">
    <property type="entry name" value="PHOSPHOGLYCEROL TRANSFERASE I"/>
    <property type="match status" value="1"/>
</dbReference>
<dbReference type="RefSeq" id="WP_395437496.1">
    <property type="nucleotide sequence ID" value="NZ_JBAWKC010000001.1"/>
</dbReference>
<dbReference type="Gene3D" id="3.30.1120.80">
    <property type="match status" value="1"/>
</dbReference>
<evidence type="ECO:0000256" key="3">
    <source>
        <dbReference type="ARBA" id="ARBA00022692"/>
    </source>
</evidence>
<keyword evidence="5 6" id="KW-0472">Membrane</keyword>
<keyword evidence="2" id="KW-1003">Cell membrane</keyword>
<evidence type="ECO:0000256" key="5">
    <source>
        <dbReference type="ARBA" id="ARBA00023136"/>
    </source>
</evidence>
<dbReference type="Proteomes" id="UP001610104">
    <property type="component" value="Unassembled WGS sequence"/>
</dbReference>
<evidence type="ECO:0000256" key="1">
    <source>
        <dbReference type="ARBA" id="ARBA00004651"/>
    </source>
</evidence>
<dbReference type="InterPro" id="IPR017850">
    <property type="entry name" value="Alkaline_phosphatase_core_sf"/>
</dbReference>
<comment type="caution">
    <text evidence="8">The sequence shown here is derived from an EMBL/GenBank/DDBJ whole genome shotgun (WGS) entry which is preliminary data.</text>
</comment>
<name>A0ABW7MNP0_9FLAO</name>
<comment type="subcellular location">
    <subcellularLocation>
        <location evidence="1">Cell membrane</location>
        <topology evidence="1">Multi-pass membrane protein</topology>
    </subcellularLocation>
</comment>
<proteinExistence type="predicted"/>
<dbReference type="SUPFAM" id="SSF53649">
    <property type="entry name" value="Alkaline phosphatase-like"/>
    <property type="match status" value="1"/>
</dbReference>
<accession>A0ABW7MNP0</accession>
<feature type="transmembrane region" description="Helical" evidence="6">
    <location>
        <begin position="12"/>
        <end position="32"/>
    </location>
</feature>
<organism evidence="8 9">
    <name type="scientific">Gaetbulibacter aquiaggeris</name>
    <dbReference type="NCBI Taxonomy" id="1735373"/>
    <lineage>
        <taxon>Bacteria</taxon>
        <taxon>Pseudomonadati</taxon>
        <taxon>Bacteroidota</taxon>
        <taxon>Flavobacteriia</taxon>
        <taxon>Flavobacteriales</taxon>
        <taxon>Flavobacteriaceae</taxon>
        <taxon>Gaetbulibacter</taxon>
    </lineage>
</organism>
<dbReference type="InterPro" id="IPR050448">
    <property type="entry name" value="OpgB/LTA_synthase_biosynth"/>
</dbReference>
<evidence type="ECO:0000256" key="2">
    <source>
        <dbReference type="ARBA" id="ARBA00022475"/>
    </source>
</evidence>
<dbReference type="PIRSF" id="PIRSF005091">
    <property type="entry name" value="Mmb_sulf_HI1246"/>
    <property type="match status" value="1"/>
</dbReference>
<dbReference type="Pfam" id="PF00884">
    <property type="entry name" value="Sulfatase"/>
    <property type="match status" value="1"/>
</dbReference>
<gene>
    <name evidence="8" type="ORF">V8G56_05900</name>
</gene>
<dbReference type="EMBL" id="JBAWKC010000001">
    <property type="protein sequence ID" value="MFH6768260.1"/>
    <property type="molecule type" value="Genomic_DNA"/>
</dbReference>
<keyword evidence="4 6" id="KW-1133">Transmembrane helix</keyword>
<evidence type="ECO:0000259" key="7">
    <source>
        <dbReference type="Pfam" id="PF00884"/>
    </source>
</evidence>
<dbReference type="CDD" id="cd16015">
    <property type="entry name" value="LTA_synthase"/>
    <property type="match status" value="1"/>
</dbReference>
<feature type="domain" description="Sulfatase N-terminal" evidence="7">
    <location>
        <begin position="209"/>
        <end position="491"/>
    </location>
</feature>
<sequence>MPKNLYGIVFDRIVTHFAFALGLLIFLFSFFAEITFWLEFNRRFNFIAVDYLIYTYEVVKNIDESYPIPLLLGAILIVLFALIFITDKTKAFRHTFKNETTFKQKLVPSALIIVIALTFTLFVNNEKAEQFENRYNNEIAKAGIYSFFAAFRNNELSYKEFYNTLSEEQVFKTVKKDYISPKVTFVNPEEPQILRKISNSDSLKVPQCPNVILICIESLSSRFLNSFGSDLNITPTLDSLANKSLFFTNIFATGTRTVRGMEAITLSIPPTPGRSIVKRENNGGLFTIGEIFKEQGYERNFFYGGDGYFDNMNTYFGGNGFNIVDRGRGFLLDTNIKTKRTNIDDDEVTFENAWGVCDEDIYNKVLKEADKTFNEGTPFFNFVMTTSNHRPFTYPEGKIDIPSGTGREGGIKYTDYAISNFLKQAKTKPWYNNTLFVIMADHCASSAGRWALDVENYHIPALIFNAGIKPEKVHKFCSQIDVFPTVFDLLNWDYTTNLFGQSILEMKPEDERAFIGNYRKLGLLKSDTLMVLSDQHKSDIYKWNRKDNSLKVIAERPSFLYKTISYYQAADYLYRNNGLKLE</sequence>
<dbReference type="Gene3D" id="3.40.720.10">
    <property type="entry name" value="Alkaline Phosphatase, subunit A"/>
    <property type="match status" value="1"/>
</dbReference>